<gene>
    <name evidence="2" type="ORF">DY262_17150</name>
</gene>
<evidence type="ECO:0000313" key="3">
    <source>
        <dbReference type="Proteomes" id="UP000261931"/>
    </source>
</evidence>
<dbReference type="PANTHER" id="PTHR33164:SF43">
    <property type="entry name" value="HTH-TYPE TRANSCRIPTIONAL REPRESSOR YETL"/>
    <property type="match status" value="1"/>
</dbReference>
<dbReference type="RefSeq" id="WP_116960319.1">
    <property type="nucleotide sequence ID" value="NZ_QVLS01000011.1"/>
</dbReference>
<dbReference type="GO" id="GO:0003700">
    <property type="term" value="F:DNA-binding transcription factor activity"/>
    <property type="evidence" value="ECO:0007669"/>
    <property type="project" value="InterPro"/>
</dbReference>
<dbReference type="PANTHER" id="PTHR33164">
    <property type="entry name" value="TRANSCRIPTIONAL REGULATOR, MARR FAMILY"/>
    <property type="match status" value="1"/>
</dbReference>
<dbReference type="AlphaFoldDB" id="A0A372EGR6"/>
<dbReference type="Pfam" id="PF12802">
    <property type="entry name" value="MarR_2"/>
    <property type="match status" value="1"/>
</dbReference>
<name>A0A372EGR6_9BURK</name>
<evidence type="ECO:0000313" key="2">
    <source>
        <dbReference type="EMBL" id="RFP77478.1"/>
    </source>
</evidence>
<dbReference type="InterPro" id="IPR000835">
    <property type="entry name" value="HTH_MarR-typ"/>
</dbReference>
<dbReference type="PROSITE" id="PS50995">
    <property type="entry name" value="HTH_MARR_2"/>
    <property type="match status" value="1"/>
</dbReference>
<reference evidence="2 3" key="1">
    <citation type="submission" date="2018-08" db="EMBL/GenBank/DDBJ databases">
        <title>Hydrogenophaga sp. LA-38 isolated from sludge.</title>
        <authorList>
            <person name="Im W.-T."/>
        </authorList>
    </citation>
    <scope>NUCLEOTIDE SEQUENCE [LARGE SCALE GENOMIC DNA]</scope>
    <source>
        <strain evidence="2 3">LA-38</strain>
    </source>
</reference>
<dbReference type="InterPro" id="IPR039422">
    <property type="entry name" value="MarR/SlyA-like"/>
</dbReference>
<evidence type="ECO:0000259" key="1">
    <source>
        <dbReference type="PROSITE" id="PS50995"/>
    </source>
</evidence>
<dbReference type="SMART" id="SM00347">
    <property type="entry name" value="HTH_MARR"/>
    <property type="match status" value="1"/>
</dbReference>
<accession>A0A372EGR6</accession>
<comment type="caution">
    <text evidence="2">The sequence shown here is derived from an EMBL/GenBank/DDBJ whole genome shotgun (WGS) entry which is preliminary data.</text>
</comment>
<dbReference type="GO" id="GO:0006950">
    <property type="term" value="P:response to stress"/>
    <property type="evidence" value="ECO:0007669"/>
    <property type="project" value="TreeGrafter"/>
</dbReference>
<protein>
    <submittedName>
        <fullName evidence="2">MarR family transcriptional regulator</fullName>
    </submittedName>
</protein>
<dbReference type="Proteomes" id="UP000261931">
    <property type="component" value="Unassembled WGS sequence"/>
</dbReference>
<organism evidence="2 3">
    <name type="scientific">Hydrogenophaga borbori</name>
    <dbReference type="NCBI Taxonomy" id="2294117"/>
    <lineage>
        <taxon>Bacteria</taxon>
        <taxon>Pseudomonadati</taxon>
        <taxon>Pseudomonadota</taxon>
        <taxon>Betaproteobacteria</taxon>
        <taxon>Burkholderiales</taxon>
        <taxon>Comamonadaceae</taxon>
        <taxon>Hydrogenophaga</taxon>
    </lineage>
</organism>
<feature type="domain" description="HTH marR-type" evidence="1">
    <location>
        <begin position="18"/>
        <end position="151"/>
    </location>
</feature>
<proteinExistence type="predicted"/>
<dbReference type="EMBL" id="QVLS01000011">
    <property type="protein sequence ID" value="RFP77478.1"/>
    <property type="molecule type" value="Genomic_DNA"/>
</dbReference>
<keyword evidence="3" id="KW-1185">Reference proteome</keyword>
<dbReference type="PRINTS" id="PR00598">
    <property type="entry name" value="HTHMARR"/>
</dbReference>
<sequence length="172" mass="19421">MSSTPPGSDRLLHPERQADFLLYRLYRIHITAGRTVVRMCEERHGMTRREWRVLSFLAENEGVLSSALAERAMLDRARTSRTLTSLAGKGLIERRPKPHDRREVQIFLSEAGRRVHDDIFPRIAAINHALVRGLSPEQRRALDAMVAHVQALADGMLAGEAPLARDNPDDDL</sequence>
<dbReference type="SUPFAM" id="SSF46785">
    <property type="entry name" value="Winged helix' DNA-binding domain"/>
    <property type="match status" value="1"/>
</dbReference>
<dbReference type="InterPro" id="IPR036388">
    <property type="entry name" value="WH-like_DNA-bd_sf"/>
</dbReference>
<dbReference type="Gene3D" id="1.10.10.10">
    <property type="entry name" value="Winged helix-like DNA-binding domain superfamily/Winged helix DNA-binding domain"/>
    <property type="match status" value="1"/>
</dbReference>
<dbReference type="InterPro" id="IPR036390">
    <property type="entry name" value="WH_DNA-bd_sf"/>
</dbReference>